<organism evidence="1 2">
    <name type="scientific">Dillenia turbinata</name>
    <dbReference type="NCBI Taxonomy" id="194707"/>
    <lineage>
        <taxon>Eukaryota</taxon>
        <taxon>Viridiplantae</taxon>
        <taxon>Streptophyta</taxon>
        <taxon>Embryophyta</taxon>
        <taxon>Tracheophyta</taxon>
        <taxon>Spermatophyta</taxon>
        <taxon>Magnoliopsida</taxon>
        <taxon>eudicotyledons</taxon>
        <taxon>Gunneridae</taxon>
        <taxon>Pentapetalae</taxon>
        <taxon>Dilleniales</taxon>
        <taxon>Dilleniaceae</taxon>
        <taxon>Dillenia</taxon>
    </lineage>
</organism>
<evidence type="ECO:0000313" key="2">
    <source>
        <dbReference type="Proteomes" id="UP001370490"/>
    </source>
</evidence>
<dbReference type="EMBL" id="JBAMMX010000026">
    <property type="protein sequence ID" value="KAK6914257.1"/>
    <property type="molecule type" value="Genomic_DNA"/>
</dbReference>
<keyword evidence="2" id="KW-1185">Reference proteome</keyword>
<dbReference type="AlphaFoldDB" id="A0AAN8UPM3"/>
<dbReference type="PANTHER" id="PTHR32278">
    <property type="entry name" value="F-BOX DOMAIN-CONTAINING PROTEIN"/>
    <property type="match status" value="1"/>
</dbReference>
<dbReference type="Proteomes" id="UP001370490">
    <property type="component" value="Unassembled WGS sequence"/>
</dbReference>
<gene>
    <name evidence="1" type="ORF">RJ641_021578</name>
</gene>
<proteinExistence type="predicted"/>
<comment type="caution">
    <text evidence="1">The sequence shown here is derived from an EMBL/GenBank/DDBJ whole genome shotgun (WGS) entry which is preliminary data.</text>
</comment>
<protein>
    <submittedName>
        <fullName evidence="1">Phloem protein 2-like</fullName>
    </submittedName>
</protein>
<dbReference type="PANTHER" id="PTHR32278:SF111">
    <property type="entry name" value="F-BOX PROTEIN PP2-B12-RELATED"/>
    <property type="match status" value="1"/>
</dbReference>
<evidence type="ECO:0000313" key="1">
    <source>
        <dbReference type="EMBL" id="KAK6914257.1"/>
    </source>
</evidence>
<name>A0AAN8UPM3_9MAGN</name>
<accession>A0AAN8UPM3</accession>
<dbReference type="Pfam" id="PF14299">
    <property type="entry name" value="PP2"/>
    <property type="match status" value="1"/>
</dbReference>
<sequence>MLGARELNICWGDHPPYWTWNSMPDSRFAEVAELRYVWWFDIFGRIETSILSPATNYAAYLVYKTATYSYGFASIPVKVWVRPVDELGHNEIPIEIEANADRAFVVRNPQRRGRRHHGGGRLRLPWQREDGWMEVEMGEFYNDGQGNIGNYIEVRCREVNCNYSKSGLILLGIELRPKARQS</sequence>
<dbReference type="InterPro" id="IPR025886">
    <property type="entry name" value="PP2-like"/>
</dbReference>
<reference evidence="1 2" key="1">
    <citation type="submission" date="2023-12" db="EMBL/GenBank/DDBJ databases">
        <title>A high-quality genome assembly for Dillenia turbinata (Dilleniales).</title>
        <authorList>
            <person name="Chanderbali A."/>
        </authorList>
    </citation>
    <scope>NUCLEOTIDE SEQUENCE [LARGE SCALE GENOMIC DNA]</scope>
    <source>
        <strain evidence="1">LSX21</strain>
        <tissue evidence="1">Leaf</tissue>
    </source>
</reference>